<protein>
    <submittedName>
        <fullName evidence="1">Uncharacterized protein</fullName>
    </submittedName>
</protein>
<sequence length="41" mass="4693">MTDTRTIPIHRLLHLREQAAKSGNTAALVLLDRLIRERVGR</sequence>
<organism evidence="1 2">
    <name type="scientific">Nocardia cyriacigeorgica</name>
    <dbReference type="NCBI Taxonomy" id="135487"/>
    <lineage>
        <taxon>Bacteria</taxon>
        <taxon>Bacillati</taxon>
        <taxon>Actinomycetota</taxon>
        <taxon>Actinomycetes</taxon>
        <taxon>Mycobacteriales</taxon>
        <taxon>Nocardiaceae</taxon>
        <taxon>Nocardia</taxon>
    </lineage>
</organism>
<accession>A0A4U8W8N4</accession>
<dbReference type="EMBL" id="LR215973">
    <property type="protein sequence ID" value="VFB01490.1"/>
    <property type="molecule type" value="Genomic_DNA"/>
</dbReference>
<reference evidence="1 2" key="1">
    <citation type="submission" date="2019-02" db="EMBL/GenBank/DDBJ databases">
        <authorList>
            <consortium name="Pathogen Informatics"/>
        </authorList>
    </citation>
    <scope>NUCLEOTIDE SEQUENCE [LARGE SCALE GENOMIC DNA]</scope>
    <source>
        <strain evidence="1 2">3012STDY6756504</strain>
    </source>
</reference>
<gene>
    <name evidence="1" type="ORF">NCTC10797_05309</name>
</gene>
<evidence type="ECO:0000313" key="1">
    <source>
        <dbReference type="EMBL" id="VFB01490.1"/>
    </source>
</evidence>
<name>A0A4U8W8N4_9NOCA</name>
<evidence type="ECO:0000313" key="2">
    <source>
        <dbReference type="Proteomes" id="UP000290439"/>
    </source>
</evidence>
<proteinExistence type="predicted"/>
<dbReference type="Proteomes" id="UP000290439">
    <property type="component" value="Chromosome"/>
</dbReference>
<dbReference type="AlphaFoldDB" id="A0A4U8W8N4"/>